<accession>A0A8J7FP32</accession>
<reference evidence="1" key="1">
    <citation type="submission" date="2020-10" db="EMBL/GenBank/DDBJ databases">
        <title>Bacterium isolated from coastal waters sediment.</title>
        <authorList>
            <person name="Chen R.-J."/>
            <person name="Lu D.-C."/>
            <person name="Zhu K.-L."/>
            <person name="Du Z.-J."/>
        </authorList>
    </citation>
    <scope>NUCLEOTIDE SEQUENCE</scope>
    <source>
        <strain evidence="1">N1Y112</strain>
    </source>
</reference>
<protein>
    <submittedName>
        <fullName evidence="1">Uncharacterized protein</fullName>
    </submittedName>
</protein>
<gene>
    <name evidence="1" type="ORF">IOQ59_10910</name>
</gene>
<sequence length="180" mass="20541">MRYSAMIFLLFCQLCSAEQLASRSVLGGLLRLDLPINFSRMSEYHLRIKYPGSRPPTEVYSISNGAVSIAFNYTRNAIQPSQIAEVHTLMSTSFRRRYPYARWFKSAVIEKFGTRVFVMELMTPAVDTDVHNIIYGIPLKGRLLLVSFNTTAEEAERWLDTGKRAFDTIQFPDSGARNLD</sequence>
<dbReference type="EMBL" id="JADEYS010000009">
    <property type="protein sequence ID" value="MBE9397767.1"/>
    <property type="molecule type" value="Genomic_DNA"/>
</dbReference>
<proteinExistence type="predicted"/>
<evidence type="ECO:0000313" key="2">
    <source>
        <dbReference type="Proteomes" id="UP000640333"/>
    </source>
</evidence>
<organism evidence="1 2">
    <name type="scientific">Pontibacterium sinense</name>
    <dbReference type="NCBI Taxonomy" id="2781979"/>
    <lineage>
        <taxon>Bacteria</taxon>
        <taxon>Pseudomonadati</taxon>
        <taxon>Pseudomonadota</taxon>
        <taxon>Gammaproteobacteria</taxon>
        <taxon>Oceanospirillales</taxon>
        <taxon>Oceanospirillaceae</taxon>
        <taxon>Pontibacterium</taxon>
    </lineage>
</organism>
<name>A0A8J7FP32_9GAMM</name>
<comment type="caution">
    <text evidence="1">The sequence shown here is derived from an EMBL/GenBank/DDBJ whole genome shotgun (WGS) entry which is preliminary data.</text>
</comment>
<dbReference type="RefSeq" id="WP_193953315.1">
    <property type="nucleotide sequence ID" value="NZ_JADEYS010000009.1"/>
</dbReference>
<keyword evidence="2" id="KW-1185">Reference proteome</keyword>
<dbReference type="AlphaFoldDB" id="A0A8J7FP32"/>
<evidence type="ECO:0000313" key="1">
    <source>
        <dbReference type="EMBL" id="MBE9397767.1"/>
    </source>
</evidence>
<dbReference type="Proteomes" id="UP000640333">
    <property type="component" value="Unassembled WGS sequence"/>
</dbReference>